<name>A0A5C4VX34_9ACTN</name>
<gene>
    <name evidence="3" type="ORF">FHP29_09930</name>
</gene>
<evidence type="ECO:0000313" key="4">
    <source>
        <dbReference type="Proteomes" id="UP000313231"/>
    </source>
</evidence>
<evidence type="ECO:0000259" key="2">
    <source>
        <dbReference type="Pfam" id="PF13338"/>
    </source>
</evidence>
<accession>A0A5C4VX34</accession>
<dbReference type="AlphaFoldDB" id="A0A5C4VX34"/>
<feature type="region of interest" description="Disordered" evidence="1">
    <location>
        <begin position="1"/>
        <end position="23"/>
    </location>
</feature>
<protein>
    <recommendedName>
        <fullName evidence="2">AbiEi antitoxin N-terminal domain-containing protein</fullName>
    </recommendedName>
</protein>
<feature type="domain" description="AbiEi antitoxin N-terminal" evidence="2">
    <location>
        <begin position="61"/>
        <end position="102"/>
    </location>
</feature>
<evidence type="ECO:0000313" key="3">
    <source>
        <dbReference type="EMBL" id="TNM40371.1"/>
    </source>
</evidence>
<evidence type="ECO:0000256" key="1">
    <source>
        <dbReference type="SAM" id="MobiDB-lite"/>
    </source>
</evidence>
<sequence>MPRRAAPSRPPIRPTRPTERHRECTGTAAEGVVHRPELVAVSASAPGRMVSRMNSRVIAVMSTQWGLITRPQAIDAGMSPAQIDRLVNSGRWTAVRRGVYAEARYVASLTSHAEQRMLADRAASLRVKKAHALSHHSAAYPLELPVLREPEPTSHLTRAGLVGTHRRDGIAQHLAPYPPEQLCHVAGVPVLGPARTALDIAREHGFLAGLVAVDSAMRMGVTRSELLAVAARMYCWPQSTILRDVIESASGDIDSIGETLLRHVVTSLGFGVPEVQFGLTADGRTVWCDVRLGRQIFEFDGLVKILTPVEGGYADRPPTEVLWAEKGRQDFITGFKLAVCRVTWADVWGPGLEQGRARMLREYLATCERFGTDVADLAPYRPRGPRPRPRLQRPTIRLMGWDRWAA</sequence>
<dbReference type="Proteomes" id="UP000313231">
    <property type="component" value="Unassembled WGS sequence"/>
</dbReference>
<comment type="caution">
    <text evidence="3">The sequence shown here is derived from an EMBL/GenBank/DDBJ whole genome shotgun (WGS) entry which is preliminary data.</text>
</comment>
<dbReference type="EMBL" id="VDMP01000023">
    <property type="protein sequence ID" value="TNM40371.1"/>
    <property type="molecule type" value="Genomic_DNA"/>
</dbReference>
<organism evidence="3 4">
    <name type="scientific">Nocardioides albidus</name>
    <dbReference type="NCBI Taxonomy" id="1517589"/>
    <lineage>
        <taxon>Bacteria</taxon>
        <taxon>Bacillati</taxon>
        <taxon>Actinomycetota</taxon>
        <taxon>Actinomycetes</taxon>
        <taxon>Propionibacteriales</taxon>
        <taxon>Nocardioidaceae</taxon>
        <taxon>Nocardioides</taxon>
    </lineage>
</organism>
<reference evidence="3 4" key="1">
    <citation type="journal article" date="2016" name="Int. J. Syst. Evol. Microbiol.">
        <title>Nocardioides albidus sp. nov., an actinobacterium isolated from garden soil.</title>
        <authorList>
            <person name="Singh H."/>
            <person name="Du J."/>
            <person name="Trinh H."/>
            <person name="Won K."/>
            <person name="Yang J.E."/>
            <person name="Yin C."/>
            <person name="Kook M."/>
            <person name="Yi T.H."/>
        </authorList>
    </citation>
    <scope>NUCLEOTIDE SEQUENCE [LARGE SCALE GENOMIC DNA]</scope>
    <source>
        <strain evidence="3 4">CCTCC AB 2015297</strain>
    </source>
</reference>
<proteinExistence type="predicted"/>
<keyword evidence="4" id="KW-1185">Reference proteome</keyword>
<dbReference type="Pfam" id="PF13338">
    <property type="entry name" value="AbiEi_4"/>
    <property type="match status" value="1"/>
</dbReference>
<dbReference type="InterPro" id="IPR025159">
    <property type="entry name" value="AbiEi_N"/>
</dbReference>